<dbReference type="PANTHER" id="PTHR19317:SF0">
    <property type="entry name" value="PRENYLATED RAB ACCEPTOR PROTEIN 1"/>
    <property type="match status" value="1"/>
</dbReference>
<comment type="subcellular location">
    <subcellularLocation>
        <location evidence="2 7">Membrane</location>
        <topology evidence="2 7">Multi-pass membrane protein</topology>
    </subcellularLocation>
</comment>
<dbReference type="GO" id="GO:0005783">
    <property type="term" value="C:endoplasmic reticulum"/>
    <property type="evidence" value="ECO:0007669"/>
    <property type="project" value="UniProtKB-ARBA"/>
</dbReference>
<feature type="transmembrane region" description="Helical" evidence="7">
    <location>
        <begin position="72"/>
        <end position="89"/>
    </location>
</feature>
<dbReference type="InterPro" id="IPR004895">
    <property type="entry name" value="Prenylated_rab_accept_PRA1"/>
</dbReference>
<feature type="region of interest" description="Disordered" evidence="8">
    <location>
        <begin position="1"/>
        <end position="23"/>
    </location>
</feature>
<keyword evidence="10" id="KW-1185">Reference proteome</keyword>
<evidence type="ECO:0000256" key="5">
    <source>
        <dbReference type="ARBA" id="ARBA00022989"/>
    </source>
</evidence>
<dbReference type="EMBL" id="JABFUD020000003">
    <property type="protein sequence ID" value="KAI5082464.1"/>
    <property type="molecule type" value="Genomic_DNA"/>
</dbReference>
<protein>
    <recommendedName>
        <fullName evidence="7">PRA1 family protein</fullName>
    </recommendedName>
</protein>
<sequence>MVSQGVSSNGKPASTTPTSHGSGARAVIHQVAERTQAVMSRQRPWSELMDRKAFNKPESFADAMSRVLKNIMYFRVNYIIFMLVVIGLSLLWHPVSLVVLAVLVAAWIYLYFGRTEPLVVFNRACSENQVLIVLAIATIVGLFLTKAGSTLTSAIVIGLVVVLVHASFRRPDDLFLDEQENLASGYARIPPSTHV</sequence>
<evidence type="ECO:0000313" key="10">
    <source>
        <dbReference type="Proteomes" id="UP000886520"/>
    </source>
</evidence>
<evidence type="ECO:0000256" key="3">
    <source>
        <dbReference type="ARBA" id="ARBA00006483"/>
    </source>
</evidence>
<feature type="transmembrane region" description="Helical" evidence="7">
    <location>
        <begin position="95"/>
        <end position="112"/>
    </location>
</feature>
<feature type="transmembrane region" description="Helical" evidence="7">
    <location>
        <begin position="124"/>
        <end position="144"/>
    </location>
</feature>
<evidence type="ECO:0000256" key="4">
    <source>
        <dbReference type="ARBA" id="ARBA00022692"/>
    </source>
</evidence>
<keyword evidence="4 7" id="KW-0812">Transmembrane</keyword>
<evidence type="ECO:0000313" key="9">
    <source>
        <dbReference type="EMBL" id="KAI5082464.1"/>
    </source>
</evidence>
<dbReference type="PANTHER" id="PTHR19317">
    <property type="entry name" value="PRENYLATED RAB ACCEPTOR 1-RELATED"/>
    <property type="match status" value="1"/>
</dbReference>
<dbReference type="Proteomes" id="UP000886520">
    <property type="component" value="Chromosome 2"/>
</dbReference>
<gene>
    <name evidence="9" type="ORF">GOP47_0002207</name>
</gene>
<evidence type="ECO:0000256" key="8">
    <source>
        <dbReference type="SAM" id="MobiDB-lite"/>
    </source>
</evidence>
<dbReference type="GO" id="GO:0016020">
    <property type="term" value="C:membrane"/>
    <property type="evidence" value="ECO:0007669"/>
    <property type="project" value="UniProtKB-SubCell"/>
</dbReference>
<comment type="similarity">
    <text evidence="3 7">Belongs to the PRA1 family.</text>
</comment>
<dbReference type="AlphaFoldDB" id="A0A9D4ZNZ9"/>
<dbReference type="Pfam" id="PF03208">
    <property type="entry name" value="PRA1"/>
    <property type="match status" value="1"/>
</dbReference>
<reference evidence="9" key="1">
    <citation type="submission" date="2021-01" db="EMBL/GenBank/DDBJ databases">
        <title>Adiantum capillus-veneris genome.</title>
        <authorList>
            <person name="Fang Y."/>
            <person name="Liao Q."/>
        </authorList>
    </citation>
    <scope>NUCLEOTIDE SEQUENCE</scope>
    <source>
        <strain evidence="9">H3</strain>
        <tissue evidence="9">Leaf</tissue>
    </source>
</reference>
<dbReference type="GO" id="GO:0005794">
    <property type="term" value="C:Golgi apparatus"/>
    <property type="evidence" value="ECO:0007669"/>
    <property type="project" value="TreeGrafter"/>
</dbReference>
<dbReference type="OrthoDB" id="63113at2759"/>
<evidence type="ECO:0000256" key="2">
    <source>
        <dbReference type="ARBA" id="ARBA00004141"/>
    </source>
</evidence>
<evidence type="ECO:0000256" key="7">
    <source>
        <dbReference type="RuleBase" id="RU363107"/>
    </source>
</evidence>
<proteinExistence type="inferred from homology"/>
<name>A0A9D4ZNZ9_ADICA</name>
<comment type="caution">
    <text evidence="9">The sequence shown here is derived from an EMBL/GenBank/DDBJ whole genome shotgun (WGS) entry which is preliminary data.</text>
</comment>
<accession>A0A9D4ZNZ9</accession>
<feature type="compositionally biased region" description="Polar residues" evidence="8">
    <location>
        <begin position="1"/>
        <end position="21"/>
    </location>
</feature>
<comment type="function">
    <text evidence="1 7">May be involved in both secretory and endocytic intracellular trafficking in the endosomal/prevacuolar compartments.</text>
</comment>
<dbReference type="GO" id="GO:0016192">
    <property type="term" value="P:vesicle-mediated transport"/>
    <property type="evidence" value="ECO:0007669"/>
    <property type="project" value="UniProtKB-ARBA"/>
</dbReference>
<evidence type="ECO:0000256" key="1">
    <source>
        <dbReference type="ARBA" id="ARBA00002501"/>
    </source>
</evidence>
<evidence type="ECO:0000256" key="6">
    <source>
        <dbReference type="ARBA" id="ARBA00023136"/>
    </source>
</evidence>
<organism evidence="9 10">
    <name type="scientific">Adiantum capillus-veneris</name>
    <name type="common">Maidenhair fern</name>
    <dbReference type="NCBI Taxonomy" id="13818"/>
    <lineage>
        <taxon>Eukaryota</taxon>
        <taxon>Viridiplantae</taxon>
        <taxon>Streptophyta</taxon>
        <taxon>Embryophyta</taxon>
        <taxon>Tracheophyta</taxon>
        <taxon>Polypodiopsida</taxon>
        <taxon>Polypodiidae</taxon>
        <taxon>Polypodiales</taxon>
        <taxon>Pteridineae</taxon>
        <taxon>Pteridaceae</taxon>
        <taxon>Vittarioideae</taxon>
        <taxon>Adiantum</taxon>
    </lineage>
</organism>
<keyword evidence="5 7" id="KW-1133">Transmembrane helix</keyword>
<keyword evidence="7" id="KW-0813">Transport</keyword>
<keyword evidence="6 7" id="KW-0472">Membrane</keyword>